<dbReference type="RefSeq" id="WP_051430688.1">
    <property type="nucleotide sequence ID" value="NZ_LT669839.1"/>
</dbReference>
<sequence length="269" mass="31146">MSNFLKNRKSTRDFKKKKLDNKTRTEVLEIFKDLEEEVNNEYFNFILFEEGDKIYKSLDGLAGYAGVMIESPYYIGIRLKEVTEKSIITASYYTEKLMTLLTNENLGTCWVNVKDVDKDIKANVLGEDNKNIGYLVALGYPKAKNPFVQEATSSRYGVSDIVYKEKIGNPISIEELESRGLDDLFYYIRFAPSNYNLQPWRFILKDDKIILLIKYSDEGKTDLMDAGIIMYYFKALGEVIGLKNEWSLLNETNIEYGDSEYKPVGEFRL</sequence>
<protein>
    <recommendedName>
        <fullName evidence="3">Putative nitroreductase TM1586 domain-containing protein</fullName>
    </recommendedName>
</protein>
<keyword evidence="5" id="KW-1185">Reference proteome</keyword>
<evidence type="ECO:0000313" key="5">
    <source>
        <dbReference type="Proteomes" id="UP000245423"/>
    </source>
</evidence>
<evidence type="ECO:0000256" key="1">
    <source>
        <dbReference type="ARBA" id="ARBA00007118"/>
    </source>
</evidence>
<dbReference type="Proteomes" id="UP000245423">
    <property type="component" value="Chromosome 1"/>
</dbReference>
<dbReference type="AlphaFoldDB" id="A0A1M4PK31"/>
<proteinExistence type="inferred from homology"/>
<evidence type="ECO:0000313" key="4">
    <source>
        <dbReference type="EMBL" id="SHD75807.1"/>
    </source>
</evidence>
<reference evidence="4 5" key="1">
    <citation type="submission" date="2016-11" db="EMBL/GenBank/DDBJ databases">
        <authorList>
            <person name="Manzoor S."/>
        </authorList>
    </citation>
    <scope>NUCLEOTIDE SEQUENCE [LARGE SCALE GENOMIC DNA]</scope>
    <source>
        <strain evidence="4">Clostridium ultunense strain Esp</strain>
    </source>
</reference>
<dbReference type="SUPFAM" id="SSF55469">
    <property type="entry name" value="FMN-dependent nitroreductase-like"/>
    <property type="match status" value="2"/>
</dbReference>
<evidence type="ECO:0000259" key="3">
    <source>
        <dbReference type="Pfam" id="PF14512"/>
    </source>
</evidence>
<dbReference type="CDD" id="cd02062">
    <property type="entry name" value="Nitro_FMN_reductase"/>
    <property type="match status" value="1"/>
</dbReference>
<dbReference type="PANTHER" id="PTHR43673">
    <property type="entry name" value="NAD(P)H NITROREDUCTASE YDGI-RELATED"/>
    <property type="match status" value="1"/>
</dbReference>
<dbReference type="OrthoDB" id="9814075at2"/>
<evidence type="ECO:0000256" key="2">
    <source>
        <dbReference type="ARBA" id="ARBA00023002"/>
    </source>
</evidence>
<dbReference type="InterPro" id="IPR000415">
    <property type="entry name" value="Nitroreductase-like"/>
</dbReference>
<dbReference type="GO" id="GO:0016491">
    <property type="term" value="F:oxidoreductase activity"/>
    <property type="evidence" value="ECO:0007669"/>
    <property type="project" value="UniProtKB-KW"/>
</dbReference>
<keyword evidence="2" id="KW-0560">Oxidoreductase</keyword>
<gene>
    <name evidence="4" type="ORF">CUESP1_0417</name>
</gene>
<organism evidence="4 5">
    <name type="scientific">[Clostridium] ultunense Esp</name>
    <dbReference type="NCBI Taxonomy" id="1288971"/>
    <lineage>
        <taxon>Bacteria</taxon>
        <taxon>Bacillati</taxon>
        <taxon>Bacillota</taxon>
        <taxon>Tissierellia</taxon>
        <taxon>Tissierellales</taxon>
        <taxon>Tepidimicrobiaceae</taxon>
        <taxon>Schnuerera</taxon>
    </lineage>
</organism>
<dbReference type="InterPro" id="IPR029478">
    <property type="entry name" value="TM1586_NiRdase"/>
</dbReference>
<accession>A0A1M4PK31</accession>
<dbReference type="Gene3D" id="3.40.109.10">
    <property type="entry name" value="NADH Oxidase"/>
    <property type="match status" value="1"/>
</dbReference>
<comment type="similarity">
    <text evidence="1">Belongs to the nitroreductase family.</text>
</comment>
<name>A0A1M4PK31_9FIRM</name>
<feature type="domain" description="Putative nitroreductase TM1586" evidence="3">
    <location>
        <begin position="5"/>
        <end position="234"/>
    </location>
</feature>
<dbReference type="PANTHER" id="PTHR43673:SF10">
    <property type="entry name" value="NADH DEHYDROGENASE_NAD(P)H NITROREDUCTASE XCC3605-RELATED"/>
    <property type="match status" value="1"/>
</dbReference>
<dbReference type="EMBL" id="LT669839">
    <property type="protein sequence ID" value="SHD75807.1"/>
    <property type="molecule type" value="Genomic_DNA"/>
</dbReference>
<dbReference type="Pfam" id="PF14512">
    <property type="entry name" value="TM1586_NiRdase"/>
    <property type="match status" value="1"/>
</dbReference>